<feature type="domain" description="Glutamyl/glutaminyl-tRNA synthetase class Ib catalytic" evidence="8">
    <location>
        <begin position="5"/>
        <end position="322"/>
    </location>
</feature>
<sequence>MSTPVRVRFAPSPTGHLHVGGARTALFNWLFARHYRGVFVLRIEDTDLERSQEAYTKAILDGLRWLGLDWDEGPDVGGPHGPYFQSQREDRYRAAIERLLHEGKLYHCFCTAETLEAMRKDQAERKVDIKYDGRCRALDRAEVERRIAAGETFVLRLRRPEREWVEWDDITKGRLSFTSDQLDDLVVVKSDGMPTYNFAVVVDDIDMRITHVIRGEDHISNTPKQILLYRALGAPLPWFAHIPMILGKDRARLSKRHGATSVVEYEKMGYDPEAFRNYLALLGWAPTDHTREILSRDELFAEFTLDRVSSHGAIFDLDKLTWMNAEYIKRFSPATLLAKLRPWLAQIPGFPGGLDEPALVKLAGLYRERLKTYNEILTMADWFFTAPTTYDAKGLEKAAKIGGARGLLNRLLERLRAAPEFAEGPLEALVRSFAEAEGRKFGDVVHLCRLGLSGRTATPGLFEVMAVLGRDRCLARLERFAAVCPT</sequence>
<dbReference type="GO" id="GO:0006424">
    <property type="term" value="P:glutamyl-tRNA aminoacylation"/>
    <property type="evidence" value="ECO:0007669"/>
    <property type="project" value="UniProtKB-UniRule"/>
</dbReference>
<feature type="short sequence motif" description="'HIGH' region" evidence="7">
    <location>
        <begin position="11"/>
        <end position="21"/>
    </location>
</feature>
<dbReference type="PROSITE" id="PS00178">
    <property type="entry name" value="AA_TRNA_LIGASE_I"/>
    <property type="match status" value="1"/>
</dbReference>
<dbReference type="HAMAP" id="MF_00022">
    <property type="entry name" value="Glu_tRNA_synth_type1"/>
    <property type="match status" value="1"/>
</dbReference>
<keyword evidence="7" id="KW-0963">Cytoplasm</keyword>
<evidence type="ECO:0000313" key="11">
    <source>
        <dbReference type="Proteomes" id="UP000252355"/>
    </source>
</evidence>
<dbReference type="InterPro" id="IPR033910">
    <property type="entry name" value="GluRS_core"/>
</dbReference>
<evidence type="ECO:0000256" key="7">
    <source>
        <dbReference type="HAMAP-Rule" id="MF_00022"/>
    </source>
</evidence>
<dbReference type="PRINTS" id="PR00987">
    <property type="entry name" value="TRNASYNTHGLU"/>
</dbReference>
<keyword evidence="2 7" id="KW-0436">Ligase</keyword>
<dbReference type="PANTHER" id="PTHR43311:SF2">
    <property type="entry name" value="GLUTAMATE--TRNA LIGASE, MITOCHONDRIAL-RELATED"/>
    <property type="match status" value="1"/>
</dbReference>
<dbReference type="Pfam" id="PF00749">
    <property type="entry name" value="tRNA-synt_1c"/>
    <property type="match status" value="1"/>
</dbReference>
<dbReference type="InterPro" id="IPR000924">
    <property type="entry name" value="Glu/Gln-tRNA-synth"/>
</dbReference>
<dbReference type="GO" id="GO:0004818">
    <property type="term" value="F:glutamate-tRNA ligase activity"/>
    <property type="evidence" value="ECO:0007669"/>
    <property type="project" value="UniProtKB-UniRule"/>
</dbReference>
<dbReference type="GO" id="GO:0005829">
    <property type="term" value="C:cytosol"/>
    <property type="evidence" value="ECO:0007669"/>
    <property type="project" value="TreeGrafter"/>
</dbReference>
<keyword evidence="6 7" id="KW-0030">Aminoacyl-tRNA synthetase</keyword>
<dbReference type="EMBL" id="QOQW01000009">
    <property type="protein sequence ID" value="RCK79949.1"/>
    <property type="molecule type" value="Genomic_DNA"/>
</dbReference>
<dbReference type="AlphaFoldDB" id="A0A367ZQD3"/>
<dbReference type="GO" id="GO:0005524">
    <property type="term" value="F:ATP binding"/>
    <property type="evidence" value="ECO:0007669"/>
    <property type="project" value="UniProtKB-UniRule"/>
</dbReference>
<reference evidence="10 11" key="1">
    <citation type="submission" date="2018-05" db="EMBL/GenBank/DDBJ databases">
        <title>A metagenomic window into the 2 km-deep terrestrial subsurface aquifer revealed taxonomically and functionally diverse microbial community comprising novel uncultured bacterial lineages.</title>
        <authorList>
            <person name="Kadnikov V.V."/>
            <person name="Mardanov A.V."/>
            <person name="Beletsky A.V."/>
            <person name="Banks D."/>
            <person name="Pimenov N.V."/>
            <person name="Frank Y.A."/>
            <person name="Karnachuk O.V."/>
            <person name="Ravin N.V."/>
        </authorList>
    </citation>
    <scope>NUCLEOTIDE SEQUENCE [LARGE SCALE GENOMIC DNA]</scope>
    <source>
        <strain evidence="10">BY5</strain>
    </source>
</reference>
<evidence type="ECO:0000256" key="4">
    <source>
        <dbReference type="ARBA" id="ARBA00022840"/>
    </source>
</evidence>
<dbReference type="SUPFAM" id="SSF52374">
    <property type="entry name" value="Nucleotidylyl transferase"/>
    <property type="match status" value="1"/>
</dbReference>
<dbReference type="InterPro" id="IPR020751">
    <property type="entry name" value="aa-tRNA-synth_I_codon-bd_sub2"/>
</dbReference>
<dbReference type="InterPro" id="IPR045462">
    <property type="entry name" value="aa-tRNA-synth_I_cd-bd"/>
</dbReference>
<dbReference type="Pfam" id="PF19269">
    <property type="entry name" value="Anticodon_2"/>
    <property type="match status" value="1"/>
</dbReference>
<comment type="catalytic activity">
    <reaction evidence="7">
        <text>tRNA(Glu) + L-glutamate + ATP = L-glutamyl-tRNA(Glu) + AMP + diphosphate</text>
        <dbReference type="Rhea" id="RHEA:23540"/>
        <dbReference type="Rhea" id="RHEA-COMP:9663"/>
        <dbReference type="Rhea" id="RHEA-COMP:9680"/>
        <dbReference type="ChEBI" id="CHEBI:29985"/>
        <dbReference type="ChEBI" id="CHEBI:30616"/>
        <dbReference type="ChEBI" id="CHEBI:33019"/>
        <dbReference type="ChEBI" id="CHEBI:78442"/>
        <dbReference type="ChEBI" id="CHEBI:78520"/>
        <dbReference type="ChEBI" id="CHEBI:456215"/>
        <dbReference type="EC" id="6.1.1.17"/>
    </reaction>
</comment>
<feature type="short sequence motif" description="'KMSKS' region" evidence="7">
    <location>
        <begin position="252"/>
        <end position="256"/>
    </location>
</feature>
<name>A0A367ZQD3_9BACT</name>
<dbReference type="SUPFAM" id="SSF48163">
    <property type="entry name" value="An anticodon-binding domain of class I aminoacyl-tRNA synthetases"/>
    <property type="match status" value="1"/>
</dbReference>
<keyword evidence="3 7" id="KW-0547">Nucleotide-binding</keyword>
<dbReference type="InterPro" id="IPR004527">
    <property type="entry name" value="Glu-tRNA-ligase_bac/mito"/>
</dbReference>
<comment type="function">
    <text evidence="7">Catalyzes the attachment of glutamate to tRNA(Glu) in a two-step reaction: glutamate is first activated by ATP to form Glu-AMP and then transferred to the acceptor end of tRNA(Glu).</text>
</comment>
<comment type="caution">
    <text evidence="7">Lacks conserved residue(s) required for the propagation of feature annotation.</text>
</comment>
<evidence type="ECO:0000259" key="8">
    <source>
        <dbReference type="Pfam" id="PF00749"/>
    </source>
</evidence>
<feature type="domain" description="Aminoacyl-tRNA synthetase class I anticodon-binding" evidence="9">
    <location>
        <begin position="336"/>
        <end position="480"/>
    </location>
</feature>
<evidence type="ECO:0000256" key="1">
    <source>
        <dbReference type="ARBA" id="ARBA00007894"/>
    </source>
</evidence>
<proteinExistence type="inferred from homology"/>
<evidence type="ECO:0000313" key="10">
    <source>
        <dbReference type="EMBL" id="RCK79949.1"/>
    </source>
</evidence>
<dbReference type="FunFam" id="3.40.50.620:FF:000045">
    <property type="entry name" value="Glutamate--tRNA ligase, mitochondrial"/>
    <property type="match status" value="1"/>
</dbReference>
<dbReference type="Proteomes" id="UP000252355">
    <property type="component" value="Unassembled WGS sequence"/>
</dbReference>
<evidence type="ECO:0000256" key="2">
    <source>
        <dbReference type="ARBA" id="ARBA00022598"/>
    </source>
</evidence>
<comment type="subcellular location">
    <subcellularLocation>
        <location evidence="7">Cytoplasm</location>
    </subcellularLocation>
</comment>
<accession>A0A367ZQD3</accession>
<evidence type="ECO:0000256" key="6">
    <source>
        <dbReference type="ARBA" id="ARBA00023146"/>
    </source>
</evidence>
<dbReference type="EC" id="6.1.1.17" evidence="7"/>
<keyword evidence="4 7" id="KW-0067">ATP-binding</keyword>
<dbReference type="PANTHER" id="PTHR43311">
    <property type="entry name" value="GLUTAMATE--TRNA LIGASE"/>
    <property type="match status" value="1"/>
</dbReference>
<dbReference type="InterPro" id="IPR014729">
    <property type="entry name" value="Rossmann-like_a/b/a_fold"/>
</dbReference>
<dbReference type="Gene3D" id="3.40.50.620">
    <property type="entry name" value="HUPs"/>
    <property type="match status" value="1"/>
</dbReference>
<dbReference type="GO" id="GO:0008270">
    <property type="term" value="F:zinc ion binding"/>
    <property type="evidence" value="ECO:0007669"/>
    <property type="project" value="InterPro"/>
</dbReference>
<comment type="caution">
    <text evidence="10">The sequence shown here is derived from an EMBL/GenBank/DDBJ whole genome shotgun (WGS) entry which is preliminary data.</text>
</comment>
<keyword evidence="5 7" id="KW-0648">Protein biosynthesis</keyword>
<organism evidence="10 11">
    <name type="scientific">Candidatus Ozemobacter sibiricus</name>
    <dbReference type="NCBI Taxonomy" id="2268124"/>
    <lineage>
        <taxon>Bacteria</taxon>
        <taxon>Candidatus Ozemobacteria</taxon>
        <taxon>Candidatus Ozemobacterales</taxon>
        <taxon>Candidatus Ozemobacteraceae</taxon>
        <taxon>Candidatus Ozemobacter</taxon>
    </lineage>
</organism>
<dbReference type="GO" id="GO:0000049">
    <property type="term" value="F:tRNA binding"/>
    <property type="evidence" value="ECO:0007669"/>
    <property type="project" value="InterPro"/>
</dbReference>
<dbReference type="InterPro" id="IPR020058">
    <property type="entry name" value="Glu/Gln-tRNA-synth_Ib_cat-dom"/>
</dbReference>
<evidence type="ECO:0000256" key="3">
    <source>
        <dbReference type="ARBA" id="ARBA00022741"/>
    </source>
</evidence>
<evidence type="ECO:0000256" key="5">
    <source>
        <dbReference type="ARBA" id="ARBA00022917"/>
    </source>
</evidence>
<dbReference type="InterPro" id="IPR049940">
    <property type="entry name" value="GluQ/Sye"/>
</dbReference>
<gene>
    <name evidence="7" type="primary">gltX</name>
    <name evidence="10" type="ORF">OZSIB_3818</name>
</gene>
<dbReference type="Gene3D" id="1.10.10.350">
    <property type="match status" value="1"/>
</dbReference>
<comment type="subunit">
    <text evidence="7">Monomer.</text>
</comment>
<dbReference type="InterPro" id="IPR001412">
    <property type="entry name" value="aa-tRNA-synth_I_CS"/>
</dbReference>
<dbReference type="NCBIfam" id="TIGR00464">
    <property type="entry name" value="gltX_bact"/>
    <property type="match status" value="1"/>
</dbReference>
<evidence type="ECO:0000259" key="9">
    <source>
        <dbReference type="Pfam" id="PF19269"/>
    </source>
</evidence>
<comment type="similarity">
    <text evidence="1 7">Belongs to the class-I aminoacyl-tRNA synthetase family. Glutamate--tRNA ligase type 1 subfamily.</text>
</comment>
<protein>
    <recommendedName>
        <fullName evidence="7">Glutamate--tRNA ligase</fullName>
        <ecNumber evidence="7">6.1.1.17</ecNumber>
    </recommendedName>
    <alternativeName>
        <fullName evidence="7">Glutamyl-tRNA synthetase</fullName>
        <shortName evidence="7">GluRS</shortName>
    </alternativeName>
</protein>
<dbReference type="CDD" id="cd00808">
    <property type="entry name" value="GluRS_core"/>
    <property type="match status" value="1"/>
</dbReference>
<feature type="binding site" evidence="7">
    <location>
        <position position="255"/>
    </location>
    <ligand>
        <name>ATP</name>
        <dbReference type="ChEBI" id="CHEBI:30616"/>
    </ligand>
</feature>
<dbReference type="InterPro" id="IPR008925">
    <property type="entry name" value="aa_tRNA-synth_I_cd-bd_sf"/>
</dbReference>